<dbReference type="GO" id="GO:0016740">
    <property type="term" value="F:transferase activity"/>
    <property type="evidence" value="ECO:0007669"/>
    <property type="project" value="UniProtKB-KW"/>
</dbReference>
<evidence type="ECO:0000313" key="2">
    <source>
        <dbReference type="EMBL" id="EQD35626.1"/>
    </source>
</evidence>
<dbReference type="AlphaFoldDB" id="T0YJM0"/>
<proteinExistence type="predicted"/>
<reference evidence="2" key="2">
    <citation type="journal article" date="2014" name="ISME J.">
        <title>Microbial stratification in low pH oxic and suboxic macroscopic growths along an acid mine drainage.</title>
        <authorList>
            <person name="Mendez-Garcia C."/>
            <person name="Mesa V."/>
            <person name="Sprenger R.R."/>
            <person name="Richter M."/>
            <person name="Diez M.S."/>
            <person name="Solano J."/>
            <person name="Bargiela R."/>
            <person name="Golyshina O.V."/>
            <person name="Manteca A."/>
            <person name="Ramos J.L."/>
            <person name="Gallego J.R."/>
            <person name="Llorente I."/>
            <person name="Martins Dos Santos V.A."/>
            <person name="Jensen O.N."/>
            <person name="Pelaez A.I."/>
            <person name="Sanchez J."/>
            <person name="Ferrer M."/>
        </authorList>
    </citation>
    <scope>NUCLEOTIDE SEQUENCE</scope>
</reference>
<keyword evidence="1" id="KW-0812">Transmembrane</keyword>
<feature type="transmembrane region" description="Helical" evidence="1">
    <location>
        <begin position="130"/>
        <end position="148"/>
    </location>
</feature>
<dbReference type="SUPFAM" id="SSF53448">
    <property type="entry name" value="Nucleotide-diphospho-sugar transferases"/>
    <property type="match status" value="1"/>
</dbReference>
<dbReference type="EMBL" id="AUZX01013414">
    <property type="protein sequence ID" value="EQD35626.1"/>
    <property type="molecule type" value="Genomic_DNA"/>
</dbReference>
<comment type="caution">
    <text evidence="2">The sequence shown here is derived from an EMBL/GenBank/DDBJ whole genome shotgun (WGS) entry which is preliminary data.</text>
</comment>
<gene>
    <name evidence="2" type="ORF">B1A_18195</name>
</gene>
<name>T0YJM0_9ZZZZ</name>
<keyword evidence="2" id="KW-0808">Transferase</keyword>
<sequence>MGGSLAFKKELINDDTMKYFSSRVSDDTALTKICKEAGYKIVYVSESQPIINSPDDFATFNEWSIRQTALSISSDKKIFYLGIIAYFSQIWVFAMAFALIQLIGPIALIFLAPTILGEIKMNGRLKDRKYLYYAIFLILPFIYLYNLLMASRKMEIS</sequence>
<dbReference type="InterPro" id="IPR029044">
    <property type="entry name" value="Nucleotide-diphossugar_trans"/>
</dbReference>
<keyword evidence="1" id="KW-0472">Membrane</keyword>
<reference evidence="2" key="1">
    <citation type="submission" date="2013-08" db="EMBL/GenBank/DDBJ databases">
        <authorList>
            <person name="Mendez C."/>
            <person name="Richter M."/>
            <person name="Ferrer M."/>
            <person name="Sanchez J."/>
        </authorList>
    </citation>
    <scope>NUCLEOTIDE SEQUENCE</scope>
</reference>
<protein>
    <submittedName>
        <fullName evidence="2">Glycosyltransferase</fullName>
    </submittedName>
</protein>
<feature type="transmembrane region" description="Helical" evidence="1">
    <location>
        <begin position="78"/>
        <end position="110"/>
    </location>
</feature>
<evidence type="ECO:0000256" key="1">
    <source>
        <dbReference type="SAM" id="Phobius"/>
    </source>
</evidence>
<organism evidence="2">
    <name type="scientific">mine drainage metagenome</name>
    <dbReference type="NCBI Taxonomy" id="410659"/>
    <lineage>
        <taxon>unclassified sequences</taxon>
        <taxon>metagenomes</taxon>
        <taxon>ecological metagenomes</taxon>
    </lineage>
</organism>
<accession>T0YJM0</accession>
<keyword evidence="1" id="KW-1133">Transmembrane helix</keyword>
<feature type="non-terminal residue" evidence="2">
    <location>
        <position position="157"/>
    </location>
</feature>